<comment type="caution">
    <text evidence="5">The sequence shown here is derived from an EMBL/GenBank/DDBJ whole genome shotgun (WGS) entry which is preliminary data.</text>
</comment>
<evidence type="ECO:0000256" key="1">
    <source>
        <dbReference type="SAM" id="MobiDB-lite"/>
    </source>
</evidence>
<feature type="region of interest" description="Disordered" evidence="1">
    <location>
        <begin position="815"/>
        <end position="850"/>
    </location>
</feature>
<dbReference type="Proteomes" id="UP000054886">
    <property type="component" value="Unassembled WGS sequence"/>
</dbReference>
<name>A0A0W0CN43_CANGB</name>
<dbReference type="InterPro" id="IPR016024">
    <property type="entry name" value="ARM-type_fold"/>
</dbReference>
<feature type="compositionally biased region" description="Basic and acidic residues" evidence="1">
    <location>
        <begin position="837"/>
        <end position="847"/>
    </location>
</feature>
<dbReference type="Pfam" id="PF24173">
    <property type="entry name" value="TPR_TTI1_N"/>
    <property type="match status" value="1"/>
</dbReference>
<dbReference type="Pfam" id="PF26245">
    <property type="entry name" value="TPR_TTI1_2nd_yeast"/>
    <property type="match status" value="1"/>
</dbReference>
<dbReference type="InterPro" id="IPR057566">
    <property type="entry name" value="TPR_TTI1_N"/>
</dbReference>
<dbReference type="AlphaFoldDB" id="A0A0W0CN43"/>
<dbReference type="VEuPathDB" id="FungiDB:GWK60_L05885"/>
<dbReference type="InterPro" id="IPR057567">
    <property type="entry name" value="TPR_TTI1_C"/>
</dbReference>
<dbReference type="PANTHER" id="PTHR18460">
    <property type="entry name" value="TEL2 INTERACTING PROTEIN 1 TTI1 FAMILY MEMBER"/>
    <property type="match status" value="1"/>
</dbReference>
<accession>A0A0W0CN43</accession>
<dbReference type="VEuPathDB" id="FungiDB:B1J91_L01991g"/>
<evidence type="ECO:0000259" key="2">
    <source>
        <dbReference type="Pfam" id="PF24173"/>
    </source>
</evidence>
<evidence type="ECO:0000313" key="7">
    <source>
        <dbReference type="Proteomes" id="UP000054886"/>
    </source>
</evidence>
<gene>
    <name evidence="6" type="ORF">AO440_004492</name>
    <name evidence="5" type="ORF">AO440_004514</name>
</gene>
<dbReference type="SUPFAM" id="SSF48371">
    <property type="entry name" value="ARM repeat"/>
    <property type="match status" value="1"/>
</dbReference>
<dbReference type="GO" id="GO:0005737">
    <property type="term" value="C:cytoplasm"/>
    <property type="evidence" value="ECO:0007669"/>
    <property type="project" value="TreeGrafter"/>
</dbReference>
<dbReference type="GO" id="GO:0110078">
    <property type="term" value="C:TTT Hsp90 cochaperone complex"/>
    <property type="evidence" value="ECO:0007669"/>
    <property type="project" value="EnsemblFungi"/>
</dbReference>
<dbReference type="Pfam" id="PF24181">
    <property type="entry name" value="TPR_TTI1_C"/>
    <property type="match status" value="1"/>
</dbReference>
<proteinExistence type="predicted"/>
<feature type="domain" description="TEL2-interacting protein 1 second TPR" evidence="4">
    <location>
        <begin position="378"/>
        <end position="622"/>
    </location>
</feature>
<organism evidence="5 7">
    <name type="scientific">Candida glabrata</name>
    <name type="common">Yeast</name>
    <name type="synonym">Torulopsis glabrata</name>
    <dbReference type="NCBI Taxonomy" id="5478"/>
    <lineage>
        <taxon>Eukaryota</taxon>
        <taxon>Fungi</taxon>
        <taxon>Dikarya</taxon>
        <taxon>Ascomycota</taxon>
        <taxon>Saccharomycotina</taxon>
        <taxon>Saccharomycetes</taxon>
        <taxon>Saccharomycetales</taxon>
        <taxon>Saccharomycetaceae</taxon>
        <taxon>Nakaseomyces</taxon>
    </lineage>
</organism>
<dbReference type="VEuPathDB" id="FungiDB:CAGL0L01991g"/>
<feature type="compositionally biased region" description="Acidic residues" evidence="1">
    <location>
        <begin position="816"/>
        <end position="836"/>
    </location>
</feature>
<dbReference type="InterPro" id="IPR049362">
    <property type="entry name" value="TTI1_rpt"/>
</dbReference>
<evidence type="ECO:0000259" key="3">
    <source>
        <dbReference type="Pfam" id="PF24181"/>
    </source>
</evidence>
<dbReference type="InterPro" id="IPR059075">
    <property type="entry name" value="TPR_TTI1_2nd_yeast"/>
</dbReference>
<protein>
    <submittedName>
        <fullName evidence="5">TEL2-interacting protein 1</fullName>
    </submittedName>
</protein>
<dbReference type="EMBL" id="LLZZ01000132">
    <property type="protein sequence ID" value="KTB01040.1"/>
    <property type="molecule type" value="Genomic_DNA"/>
</dbReference>
<evidence type="ECO:0000259" key="4">
    <source>
        <dbReference type="Pfam" id="PF26245"/>
    </source>
</evidence>
<dbReference type="Pfam" id="PF21547">
    <property type="entry name" value="TTI1"/>
    <property type="match status" value="1"/>
</dbReference>
<dbReference type="InterPro" id="IPR052587">
    <property type="entry name" value="TELO2-interacting_protein_1"/>
</dbReference>
<dbReference type="PANTHER" id="PTHR18460:SF3">
    <property type="entry name" value="TELO2-INTERACTING PROTEIN 1 HOMOLOG"/>
    <property type="match status" value="1"/>
</dbReference>
<feature type="domain" description="TTI1 C-terminal TPR" evidence="3">
    <location>
        <begin position="800"/>
        <end position="955"/>
    </location>
</feature>
<dbReference type="PIRSF" id="PIRSF005250">
    <property type="entry name" value="UCP005250"/>
    <property type="match status" value="1"/>
</dbReference>
<dbReference type="VEuPathDB" id="FungiDB:GVI51_L01771"/>
<reference evidence="5 7" key="1">
    <citation type="submission" date="2015-10" db="EMBL/GenBank/DDBJ databases">
        <title>Draft genomes sequences of Candida glabrata isolates 1A, 1B, 2A, 2B, 3A and 3B.</title>
        <authorList>
            <person name="Haavelsrud O.E."/>
            <person name="Gaustad P."/>
        </authorList>
    </citation>
    <scope>NUCLEOTIDE SEQUENCE [LARGE SCALE GENOMIC DNA]</scope>
    <source>
        <strain evidence="5">910700640</strain>
    </source>
</reference>
<evidence type="ECO:0000313" key="6">
    <source>
        <dbReference type="EMBL" id="KTB12540.1"/>
    </source>
</evidence>
<dbReference type="EMBL" id="LLZZ01000020">
    <property type="protein sequence ID" value="KTB12540.1"/>
    <property type="molecule type" value="Genomic_DNA"/>
</dbReference>
<feature type="domain" description="TTI1 N-terminal TPR" evidence="2">
    <location>
        <begin position="8"/>
        <end position="370"/>
    </location>
</feature>
<evidence type="ECO:0000313" key="5">
    <source>
        <dbReference type="EMBL" id="KTB01040.1"/>
    </source>
</evidence>
<dbReference type="InterPro" id="IPR016441">
    <property type="entry name" value="Tti1"/>
</dbReference>
<sequence length="1055" mass="119451">MDRGQTVFKKLREPCVLVSRVAFLPRESFDPNSPLLIDSLKELSICLSEINDADDLPSNLGDYVYLPISHLLKQESLGDVAIEYVFKITRMILKLFWQKSGSLDKETCKKLFMITNFLINNDPSSKEYLKKSSPYKLEGIKLLQELLRSLQKQEYHSSFFVEKPEMLSIMTHMVSICLEMLKSEPFVIDLQLQCIETLRTLYVEIIPHGETLSYILPGNISALVAVLGKPGLLSNSAVIIGCLKLYSQLLIIIYNDKDLGVKENSANNGRIINTILEQELKETPLDPFSLKLPILGTNLNTKRVHRDTSWLKGTSSQIRLSLESFLTKLCRRNDSRINHELSKLCGGLLANCKSSLCTSVPLLVRTLIYLNSNPQNILKSCINEVRNIFSEEVENLNSQLKESTEGTLSQLFFLVKLLEGDSELLPGITKCLVSLKTHVMKEIDIYDASTKKIQTIDQKSEVIMMDKWELDTAETGLLTNVIGTEEKTVASFLGALAHELPAQSKEHVIEGLLNEMDFTSLSDKITSMWISSNLLNGKLSISGSYGVAMDSLTGTGLNSYASYPTVAYQLLECAKQCYEGLEMEMEGQNGTISQEILVCTILRSITTVVETIGKDFQDEVIDYIYIIIENLASSSMLIREFSKRSAIVLAKILYHNSISDMITQNTDYIIDAVSIKLASGMTQRVSVVLMVICKLAGYEAIRSFKDVIETLFKMLDFYHGYSDLCIQFFKVFEIIVMEMQKTYLTADKNWDKIEDKASNKSTFKPWGIANVEQICKMLENEIIIDIEDGTIDINEDDALSEINNFKDYVNRKMELENSDSDDDDDDDDDDIENYEDEGSHNELEEMKKKKKTSEEWVSPIPVESYRVLLQIISYGDRLLTHPSKELKILILNIFSQIWPMLATQYSSLLPQVAQAWPLISTLTFDSDYSIVEAACVCLRIMIECSGDFVSKRFVDLWKEVKARSILLKEIKYSQIENGQETTSVVVLNRIRFPPITMKALAALNYMLLEGIIIAELFLSDLDIRDMLHCCVQSIPKDEIESKSLHLGDVLFDMTI</sequence>